<evidence type="ECO:0000259" key="2">
    <source>
        <dbReference type="PROSITE" id="PS50966"/>
    </source>
</evidence>
<dbReference type="Proteomes" id="UP000503330">
    <property type="component" value="Chromosome"/>
</dbReference>
<dbReference type="PROSITE" id="PS50966">
    <property type="entry name" value="ZF_SWIM"/>
    <property type="match status" value="1"/>
</dbReference>
<dbReference type="GeneID" id="61925113"/>
<gene>
    <name evidence="3" type="ORF">G4D54_06210</name>
</gene>
<keyword evidence="1" id="KW-0862">Zinc</keyword>
<sequence length="68" mass="7774">MEAITVNDTKACFRVKRNDTAVLQKTEHAVTIACNCPYFGECRHEVAELQYLEKHPVLKSIQTGHDRD</sequence>
<name>A0AAP9MDB4_CLOIN</name>
<organism evidence="3 4">
    <name type="scientific">Clostridium innocuum</name>
    <dbReference type="NCBI Taxonomy" id="1522"/>
    <lineage>
        <taxon>Bacteria</taxon>
        <taxon>Bacillati</taxon>
        <taxon>Bacillota</taxon>
        <taxon>Clostridia</taxon>
        <taxon>Eubacteriales</taxon>
        <taxon>Clostridiaceae</taxon>
        <taxon>Clostridium</taxon>
    </lineage>
</organism>
<proteinExistence type="predicted"/>
<accession>A0AAP9MDB4</accession>
<evidence type="ECO:0000313" key="3">
    <source>
        <dbReference type="EMBL" id="QJA02048.1"/>
    </source>
</evidence>
<dbReference type="AlphaFoldDB" id="A0AAP9MDB4"/>
<keyword evidence="1" id="KW-0863">Zinc-finger</keyword>
<evidence type="ECO:0000313" key="4">
    <source>
        <dbReference type="Proteomes" id="UP000503330"/>
    </source>
</evidence>
<protein>
    <recommendedName>
        <fullName evidence="2">SWIM-type domain-containing protein</fullName>
    </recommendedName>
</protein>
<feature type="domain" description="SWIM-type" evidence="2">
    <location>
        <begin position="19"/>
        <end position="53"/>
    </location>
</feature>
<dbReference type="RefSeq" id="WP_038274408.1">
    <property type="nucleotide sequence ID" value="NZ_BAAACC010000022.1"/>
</dbReference>
<evidence type="ECO:0000256" key="1">
    <source>
        <dbReference type="PROSITE-ProRule" id="PRU00325"/>
    </source>
</evidence>
<keyword evidence="1" id="KW-0479">Metal-binding</keyword>
<dbReference type="InterPro" id="IPR007527">
    <property type="entry name" value="Znf_SWIM"/>
</dbReference>
<dbReference type="EMBL" id="CP048838">
    <property type="protein sequence ID" value="QJA02048.1"/>
    <property type="molecule type" value="Genomic_DNA"/>
</dbReference>
<dbReference type="GO" id="GO:0008270">
    <property type="term" value="F:zinc ion binding"/>
    <property type="evidence" value="ECO:0007669"/>
    <property type="project" value="UniProtKB-KW"/>
</dbReference>
<reference evidence="3 4" key="1">
    <citation type="submission" date="2020-02" db="EMBL/GenBank/DDBJ databases">
        <authorList>
            <person name="Kociolek L.K."/>
            <person name="Ozer E.A."/>
        </authorList>
    </citation>
    <scope>NUCLEOTIDE SEQUENCE [LARGE SCALE GENOMIC DNA]</scope>
    <source>
        <strain evidence="3 4">ATCC 14501</strain>
    </source>
</reference>